<dbReference type="InterPro" id="IPR050204">
    <property type="entry name" value="AraC_XylS_family_regulators"/>
</dbReference>
<accession>A0ABU0IV44</accession>
<dbReference type="RefSeq" id="WP_307351548.1">
    <property type="nucleotide sequence ID" value="NZ_JAUSVS010000008.1"/>
</dbReference>
<dbReference type="PANTHER" id="PTHR46796:SF2">
    <property type="entry name" value="TRANSCRIPTIONAL REGULATORY PROTEIN"/>
    <property type="match status" value="1"/>
</dbReference>
<dbReference type="Proteomes" id="UP001228905">
    <property type="component" value="Unassembled WGS sequence"/>
</dbReference>
<evidence type="ECO:0000256" key="1">
    <source>
        <dbReference type="ARBA" id="ARBA00023015"/>
    </source>
</evidence>
<dbReference type="SMART" id="SM00342">
    <property type="entry name" value="HTH_ARAC"/>
    <property type="match status" value="1"/>
</dbReference>
<dbReference type="PROSITE" id="PS01124">
    <property type="entry name" value="HTH_ARAC_FAMILY_2"/>
    <property type="match status" value="1"/>
</dbReference>
<dbReference type="Gene3D" id="1.10.10.60">
    <property type="entry name" value="Homeodomain-like"/>
    <property type="match status" value="1"/>
</dbReference>
<evidence type="ECO:0000259" key="4">
    <source>
        <dbReference type="PROSITE" id="PS01124"/>
    </source>
</evidence>
<evidence type="ECO:0000256" key="3">
    <source>
        <dbReference type="ARBA" id="ARBA00023163"/>
    </source>
</evidence>
<sequence>MPARTADWLVRAPGDIERIEARFSGAAFAPHRHDTYAIGVTLEGVQGFDYRGAARQSLPGQMVVLHPDELHDGRAGGGEGTFRYRTAYVSPAVIQDILGGCGLPFVAGGVCGDPRLSAAVWALLGDLERPLAGLELQDALYDLARALQAVAGGARPLGPHNRQAAARSRDYIEANLENSLSLEDLERVTGHDRWRLSRDFRAMFGASPYRYLILRRLDRARDMLLAGVSGAQAAHGCGFSDQSHFCRQFKKAFGLTPEAWLGAMRRAHDHSIPA</sequence>
<reference evidence="5 6" key="1">
    <citation type="submission" date="2023-07" db="EMBL/GenBank/DDBJ databases">
        <title>Genomic Encyclopedia of Type Strains, Phase IV (KMG-IV): sequencing the most valuable type-strain genomes for metagenomic binning, comparative biology and taxonomic classification.</title>
        <authorList>
            <person name="Goeker M."/>
        </authorList>
    </citation>
    <scope>NUCLEOTIDE SEQUENCE [LARGE SCALE GENOMIC DNA]</scope>
    <source>
        <strain evidence="5 6">DSM 18695</strain>
    </source>
</reference>
<evidence type="ECO:0000313" key="5">
    <source>
        <dbReference type="EMBL" id="MDQ0465875.1"/>
    </source>
</evidence>
<evidence type="ECO:0000313" key="6">
    <source>
        <dbReference type="Proteomes" id="UP001228905"/>
    </source>
</evidence>
<dbReference type="Pfam" id="PF02311">
    <property type="entry name" value="AraC_binding"/>
    <property type="match status" value="1"/>
</dbReference>
<dbReference type="InterPro" id="IPR009057">
    <property type="entry name" value="Homeodomain-like_sf"/>
</dbReference>
<feature type="domain" description="HTH araC/xylS-type" evidence="4">
    <location>
        <begin position="166"/>
        <end position="263"/>
    </location>
</feature>
<evidence type="ECO:0000256" key="2">
    <source>
        <dbReference type="ARBA" id="ARBA00023125"/>
    </source>
</evidence>
<keyword evidence="2" id="KW-0238">DNA-binding</keyword>
<dbReference type="InterPro" id="IPR037923">
    <property type="entry name" value="HTH-like"/>
</dbReference>
<dbReference type="SUPFAM" id="SSF46689">
    <property type="entry name" value="Homeodomain-like"/>
    <property type="match status" value="2"/>
</dbReference>
<proteinExistence type="predicted"/>
<dbReference type="InterPro" id="IPR018060">
    <property type="entry name" value="HTH_AraC"/>
</dbReference>
<keyword evidence="6" id="KW-1185">Reference proteome</keyword>
<dbReference type="PANTHER" id="PTHR46796">
    <property type="entry name" value="HTH-TYPE TRANSCRIPTIONAL ACTIVATOR RHAS-RELATED"/>
    <property type="match status" value="1"/>
</dbReference>
<dbReference type="EMBL" id="JAUSVS010000008">
    <property type="protein sequence ID" value="MDQ0465875.1"/>
    <property type="molecule type" value="Genomic_DNA"/>
</dbReference>
<dbReference type="SUPFAM" id="SSF51215">
    <property type="entry name" value="Regulatory protein AraC"/>
    <property type="match status" value="1"/>
</dbReference>
<dbReference type="Pfam" id="PF12833">
    <property type="entry name" value="HTH_18"/>
    <property type="match status" value="1"/>
</dbReference>
<name>A0ABU0IV44_9CAUL</name>
<keyword evidence="3" id="KW-0804">Transcription</keyword>
<gene>
    <name evidence="5" type="ORF">QO010_003667</name>
</gene>
<dbReference type="InterPro" id="IPR003313">
    <property type="entry name" value="AraC-bd"/>
</dbReference>
<organism evidence="5 6">
    <name type="scientific">Caulobacter ginsengisoli</name>
    <dbReference type="NCBI Taxonomy" id="400775"/>
    <lineage>
        <taxon>Bacteria</taxon>
        <taxon>Pseudomonadati</taxon>
        <taxon>Pseudomonadota</taxon>
        <taxon>Alphaproteobacteria</taxon>
        <taxon>Caulobacterales</taxon>
        <taxon>Caulobacteraceae</taxon>
        <taxon>Caulobacter</taxon>
    </lineage>
</organism>
<protein>
    <submittedName>
        <fullName evidence="5">AraC-like DNA-binding protein</fullName>
    </submittedName>
</protein>
<comment type="caution">
    <text evidence="5">The sequence shown here is derived from an EMBL/GenBank/DDBJ whole genome shotgun (WGS) entry which is preliminary data.</text>
</comment>
<keyword evidence="1" id="KW-0805">Transcription regulation</keyword>